<evidence type="ECO:0000256" key="1">
    <source>
        <dbReference type="SAM" id="SignalP"/>
    </source>
</evidence>
<keyword evidence="4" id="KW-1185">Reference proteome</keyword>
<dbReference type="SUPFAM" id="SSF49373">
    <property type="entry name" value="Invasin/intimin cell-adhesion fragments"/>
    <property type="match status" value="1"/>
</dbReference>
<name>A0A7D4Q3M3_9SPHI</name>
<dbReference type="RefSeq" id="WP_173415062.1">
    <property type="nucleotide sequence ID" value="NZ_CP054139.1"/>
</dbReference>
<keyword evidence="1" id="KW-0732">Signal</keyword>
<evidence type="ECO:0000259" key="2">
    <source>
        <dbReference type="Pfam" id="PF02368"/>
    </source>
</evidence>
<organism evidence="3 4">
    <name type="scientific">Mucilaginibacter mali</name>
    <dbReference type="NCBI Taxonomy" id="2740462"/>
    <lineage>
        <taxon>Bacteria</taxon>
        <taxon>Pseudomonadati</taxon>
        <taxon>Bacteroidota</taxon>
        <taxon>Sphingobacteriia</taxon>
        <taxon>Sphingobacteriales</taxon>
        <taxon>Sphingobacteriaceae</taxon>
        <taxon>Mucilaginibacter</taxon>
    </lineage>
</organism>
<feature type="chain" id="PRO_5028847666" evidence="1">
    <location>
        <begin position="19"/>
        <end position="108"/>
    </location>
</feature>
<accession>A0A7D4Q3M3</accession>
<feature type="domain" description="BIG2" evidence="2">
    <location>
        <begin position="30"/>
        <end position="96"/>
    </location>
</feature>
<proteinExistence type="predicted"/>
<dbReference type="InterPro" id="IPR003343">
    <property type="entry name" value="Big_2"/>
</dbReference>
<evidence type="ECO:0000313" key="4">
    <source>
        <dbReference type="Proteomes" id="UP000505355"/>
    </source>
</evidence>
<protein>
    <submittedName>
        <fullName evidence="3">Ig-like domain-containing protein</fullName>
    </submittedName>
</protein>
<gene>
    <name evidence="3" type="ORF">HQ865_11670</name>
</gene>
<dbReference type="Pfam" id="PF02368">
    <property type="entry name" value="Big_2"/>
    <property type="match status" value="1"/>
</dbReference>
<dbReference type="EMBL" id="CP054139">
    <property type="protein sequence ID" value="QKJ30387.1"/>
    <property type="molecule type" value="Genomic_DNA"/>
</dbReference>
<dbReference type="AlphaFoldDB" id="A0A7D4Q3M3"/>
<dbReference type="InterPro" id="IPR008964">
    <property type="entry name" value="Invasin/intimin_cell_adhesion"/>
</dbReference>
<reference evidence="3 4" key="1">
    <citation type="submission" date="2020-05" db="EMBL/GenBank/DDBJ databases">
        <title>Mucilaginibacter mali sp. nov.</title>
        <authorList>
            <person name="Kim H.S."/>
            <person name="Lee K.C."/>
            <person name="Suh M.K."/>
            <person name="Kim J.-S."/>
            <person name="Han K.-I."/>
            <person name="Eom M.K."/>
            <person name="Shin Y.K."/>
            <person name="Lee J.-S."/>
        </authorList>
    </citation>
    <scope>NUCLEOTIDE SEQUENCE [LARGE SCALE GENOMIC DNA]</scope>
    <source>
        <strain evidence="3 4">G2-14</strain>
    </source>
</reference>
<feature type="signal peptide" evidence="1">
    <location>
        <begin position="1"/>
        <end position="18"/>
    </location>
</feature>
<dbReference type="Gene3D" id="2.60.40.1080">
    <property type="match status" value="1"/>
</dbReference>
<dbReference type="PROSITE" id="PS51257">
    <property type="entry name" value="PROKAR_LIPOPROTEIN"/>
    <property type="match status" value="1"/>
</dbReference>
<dbReference type="KEGG" id="mmab:HQ865_11670"/>
<sequence length="108" mass="11722">MKISLFILIIFGFLLTTACQKASTQVVLQTIKFQSETLNRAVGDNLQLTPIFTPSVFSSIDVVWSTSNDAVLTIQPDHTIHANKAGSAWITVKDKNSATAGKCLIIVN</sequence>
<dbReference type="Proteomes" id="UP000505355">
    <property type="component" value="Chromosome"/>
</dbReference>
<evidence type="ECO:0000313" key="3">
    <source>
        <dbReference type="EMBL" id="QKJ30387.1"/>
    </source>
</evidence>